<organism evidence="1 2">
    <name type="scientific">Geodia barretti</name>
    <name type="common">Barrett's horny sponge</name>
    <dbReference type="NCBI Taxonomy" id="519541"/>
    <lineage>
        <taxon>Eukaryota</taxon>
        <taxon>Metazoa</taxon>
        <taxon>Porifera</taxon>
        <taxon>Demospongiae</taxon>
        <taxon>Heteroscleromorpha</taxon>
        <taxon>Tetractinellida</taxon>
        <taxon>Astrophorina</taxon>
        <taxon>Geodiidae</taxon>
        <taxon>Geodia</taxon>
    </lineage>
</organism>
<gene>
    <name evidence="1" type="ORF">GBAR_LOCUS24169</name>
</gene>
<proteinExistence type="predicted"/>
<accession>A0AA35T8T7</accession>
<protein>
    <submittedName>
        <fullName evidence="1">Uncharacterized protein</fullName>
    </submittedName>
</protein>
<comment type="caution">
    <text evidence="1">The sequence shown here is derived from an EMBL/GenBank/DDBJ whole genome shotgun (WGS) entry which is preliminary data.</text>
</comment>
<keyword evidence="2" id="KW-1185">Reference proteome</keyword>
<dbReference type="Proteomes" id="UP001174909">
    <property type="component" value="Unassembled WGS sequence"/>
</dbReference>
<name>A0AA35T8T7_GEOBA</name>
<evidence type="ECO:0000313" key="1">
    <source>
        <dbReference type="EMBL" id="CAI8043573.1"/>
    </source>
</evidence>
<reference evidence="1" key="1">
    <citation type="submission" date="2023-03" db="EMBL/GenBank/DDBJ databases">
        <authorList>
            <person name="Steffen K."/>
            <person name="Cardenas P."/>
        </authorList>
    </citation>
    <scope>NUCLEOTIDE SEQUENCE</scope>
</reference>
<evidence type="ECO:0000313" key="2">
    <source>
        <dbReference type="Proteomes" id="UP001174909"/>
    </source>
</evidence>
<dbReference type="EMBL" id="CASHTH010003338">
    <property type="protein sequence ID" value="CAI8043573.1"/>
    <property type="molecule type" value="Genomic_DNA"/>
</dbReference>
<dbReference type="AlphaFoldDB" id="A0AA35T8T7"/>
<sequence length="83" mass="9584">MPLRLNNVYLTSRFASFETCRTPLDRARIKLRASGETLKKCQSEVSAYSTCVSSKPHLTQRNTVQDQKNIIIIILYVTDRRTH</sequence>